<dbReference type="GO" id="GO:0016740">
    <property type="term" value="F:transferase activity"/>
    <property type="evidence" value="ECO:0007669"/>
    <property type="project" value="UniProtKB-KW"/>
</dbReference>
<dbReference type="EMBL" id="MVHT01000011">
    <property type="protein sequence ID" value="ORB09341.1"/>
    <property type="molecule type" value="Genomic_DNA"/>
</dbReference>
<sequence length="240" mass="25429">MNPPNGFLRRTTTRKFRDRRDAGQFLAQQLSSYRGRDGLIVLGLARGGVPVGWEVAAALHADLDVFLVRKLGVPHWPELAMGALASGGRVVMNDSVVSSLDITEEQVRKVIASETTELNRREQAYRGGRPPADLRGKTVILVDDGIATGASMLAAVRAVRGAGPRAVIVAVPVGPASACQELAREADDVVCATMPAAFEAVGQVYDDFHQVSDDEVRQLLAAPTAAGQTPKAVPDGSRAP</sequence>
<evidence type="ECO:0000259" key="1">
    <source>
        <dbReference type="Pfam" id="PF00156"/>
    </source>
</evidence>
<dbReference type="InterPro" id="IPR000836">
    <property type="entry name" value="PRTase_dom"/>
</dbReference>
<dbReference type="InterPro" id="IPR029057">
    <property type="entry name" value="PRTase-like"/>
</dbReference>
<evidence type="ECO:0000313" key="3">
    <source>
        <dbReference type="Proteomes" id="UP000192739"/>
    </source>
</evidence>
<organism evidence="2 3">
    <name type="scientific">Mycobacterium intermedium</name>
    <dbReference type="NCBI Taxonomy" id="28445"/>
    <lineage>
        <taxon>Bacteria</taxon>
        <taxon>Bacillati</taxon>
        <taxon>Actinomycetota</taxon>
        <taxon>Actinomycetes</taxon>
        <taxon>Mycobacteriales</taxon>
        <taxon>Mycobacteriaceae</taxon>
        <taxon>Mycobacterium</taxon>
        <taxon>Mycobacterium simiae complex</taxon>
    </lineage>
</organism>
<dbReference type="CDD" id="cd06223">
    <property type="entry name" value="PRTases_typeI"/>
    <property type="match status" value="1"/>
</dbReference>
<dbReference type="OrthoDB" id="9810066at2"/>
<dbReference type="Gene3D" id="3.30.1310.20">
    <property type="entry name" value="PRTase-like"/>
    <property type="match status" value="1"/>
</dbReference>
<gene>
    <name evidence="2" type="ORF">BST27_06310</name>
</gene>
<proteinExistence type="predicted"/>
<dbReference type="Proteomes" id="UP000192739">
    <property type="component" value="Unassembled WGS sequence"/>
</dbReference>
<dbReference type="STRING" id="28445.BHQ20_13070"/>
<comment type="caution">
    <text evidence="2">The sequence shown here is derived from an EMBL/GenBank/DDBJ whole genome shotgun (WGS) entry which is preliminary data.</text>
</comment>
<dbReference type="AlphaFoldDB" id="A0A1E3SE83"/>
<dbReference type="Pfam" id="PF00156">
    <property type="entry name" value="Pribosyltran"/>
    <property type="match status" value="1"/>
</dbReference>
<reference evidence="2 3" key="1">
    <citation type="submission" date="2017-02" db="EMBL/GenBank/DDBJ databases">
        <title>The new phylogeny of genus Mycobacterium.</title>
        <authorList>
            <person name="Tortoli E."/>
            <person name="Trovato A."/>
            <person name="Cirillo D.M."/>
        </authorList>
    </citation>
    <scope>NUCLEOTIDE SEQUENCE [LARGE SCALE GENOMIC DNA]</scope>
    <source>
        <strain evidence="2 3">DSM 44049</strain>
    </source>
</reference>
<protein>
    <submittedName>
        <fullName evidence="2">Phosphoribosyl transferase</fullName>
    </submittedName>
</protein>
<accession>A0A1E3SE83</accession>
<keyword evidence="2" id="KW-0808">Transferase</keyword>
<dbReference type="SUPFAM" id="SSF53271">
    <property type="entry name" value="PRTase-like"/>
    <property type="match status" value="1"/>
</dbReference>
<keyword evidence="3" id="KW-1185">Reference proteome</keyword>
<evidence type="ECO:0000313" key="2">
    <source>
        <dbReference type="EMBL" id="ORB09341.1"/>
    </source>
</evidence>
<name>A0A1E3SE83_MYCIE</name>
<feature type="domain" description="Phosphoribosyltransferase" evidence="1">
    <location>
        <begin position="23"/>
        <end position="206"/>
    </location>
</feature>
<dbReference type="Gene3D" id="3.40.50.2020">
    <property type="match status" value="1"/>
</dbReference>